<evidence type="ECO:0000313" key="6">
    <source>
        <dbReference type="Proteomes" id="UP001168972"/>
    </source>
</evidence>
<comment type="caution">
    <text evidence="5">The sequence shown here is derived from an EMBL/GenBank/DDBJ whole genome shotgun (WGS) entry which is preliminary data.</text>
</comment>
<dbReference type="GO" id="GO:0004222">
    <property type="term" value="F:metalloendopeptidase activity"/>
    <property type="evidence" value="ECO:0007669"/>
    <property type="project" value="InterPro"/>
</dbReference>
<evidence type="ECO:0000256" key="2">
    <source>
        <dbReference type="PROSITE-ProRule" id="PRU00276"/>
    </source>
</evidence>
<comment type="caution">
    <text evidence="2">Lacks conserved residue(s) required for the propagation of feature annotation.</text>
</comment>
<evidence type="ECO:0000256" key="1">
    <source>
        <dbReference type="ARBA" id="ARBA00023049"/>
    </source>
</evidence>
<reference evidence="5" key="2">
    <citation type="submission" date="2023-03" db="EMBL/GenBank/DDBJ databases">
        <authorList>
            <person name="Inwood S.N."/>
            <person name="Skelly J.G."/>
            <person name="Guhlin J."/>
            <person name="Harrop T.W.R."/>
            <person name="Goldson S.G."/>
            <person name="Dearden P.K."/>
        </authorList>
    </citation>
    <scope>NUCLEOTIDE SEQUENCE</scope>
    <source>
        <strain evidence="5">Lincoln</strain>
        <tissue evidence="5">Whole body</tissue>
    </source>
</reference>
<dbReference type="PANTHER" id="PTHR11905">
    <property type="entry name" value="ADAM A DISINTEGRIN AND METALLOPROTEASE DOMAIN"/>
    <property type="match status" value="1"/>
</dbReference>
<feature type="binding site" evidence="2">
    <location>
        <position position="413"/>
    </location>
    <ligand>
        <name>Zn(2+)</name>
        <dbReference type="ChEBI" id="CHEBI:29105"/>
        <note>catalytic</note>
    </ligand>
</feature>
<dbReference type="PROSITE" id="PS50215">
    <property type="entry name" value="ADAM_MEPRO"/>
    <property type="match status" value="1"/>
</dbReference>
<dbReference type="InterPro" id="IPR024079">
    <property type="entry name" value="MetalloPept_cat_dom_sf"/>
</dbReference>
<keyword evidence="2" id="KW-0479">Metal-binding</keyword>
<feature type="binding site" evidence="2">
    <location>
        <position position="419"/>
    </location>
    <ligand>
        <name>Zn(2+)</name>
        <dbReference type="ChEBI" id="CHEBI:29105"/>
        <note>catalytic</note>
    </ligand>
</feature>
<dbReference type="AlphaFoldDB" id="A0AA39FZH7"/>
<feature type="active site" evidence="2">
    <location>
        <position position="410"/>
    </location>
</feature>
<dbReference type="PANTHER" id="PTHR11905:SF159">
    <property type="entry name" value="ADAM METALLOPROTEASE"/>
    <property type="match status" value="1"/>
</dbReference>
<name>A0AA39FZH7_MICHY</name>
<accession>A0AA39FZH7</accession>
<sequence length="570" mass="67077">MTLILMLLIFLTGTKANFLLHYNKTADVLSSTLDRTKRSLFDTLPQTLEAMIIDQHFNYIHLKWIRVDSYLANENLPIWTASEYRDKLSTDEKNALNVMKSVGRFVMYQDVQSSSSVVYFEETGTLRGVIDTRYYIHDLPINLLHECHKVGEKYVTMHKERCHRYRKHRHVSMEILKKFSNCDQSNYFIHLDKNNPKTSAGFSKEYLKEYPDEEKINSIKLDDRKIRTRRDDDLSQVYYIEILVFVAYDITRSFKEEFKDSYLTNIAMNNIIYFNAIDMIYNKLNKHDIKIHLNLAGIIIEDQKNIFSTLFEYPFLKYGEKNNILHITDDDIINSHFDKYQSPFKPDSFDLTFLLTSHSLQRCGHFVNGVTFHGMDIYESRNNRRPYDAIPLVVMKYKNNYEYYYTAAHEIAHSLEVEHDSEDSGDFANGFQCYGIMQRVNSYCLACIEWSSTSINYFKQYLLGNRNRCFLLNYPRSLYPDKPKKYLSPCRQCHCYGYSAYMDTTTPSFSFSNQIDDKCSLFMPEYACYHRLPCLKSKELSIQFDATLLPLDGTPCGKNKVCWQKECVAV</sequence>
<dbReference type="GO" id="GO:0006509">
    <property type="term" value="P:membrane protein ectodomain proteolysis"/>
    <property type="evidence" value="ECO:0007669"/>
    <property type="project" value="TreeGrafter"/>
</dbReference>
<dbReference type="GO" id="GO:0046872">
    <property type="term" value="F:metal ion binding"/>
    <property type="evidence" value="ECO:0007669"/>
    <property type="project" value="UniProtKB-KW"/>
</dbReference>
<evidence type="ECO:0000259" key="4">
    <source>
        <dbReference type="PROSITE" id="PS50215"/>
    </source>
</evidence>
<dbReference type="Proteomes" id="UP001168972">
    <property type="component" value="Unassembled WGS sequence"/>
</dbReference>
<gene>
    <name evidence="5" type="ORF">PV327_007587</name>
</gene>
<evidence type="ECO:0000313" key="5">
    <source>
        <dbReference type="EMBL" id="KAK0178724.1"/>
    </source>
</evidence>
<organism evidence="5 6">
    <name type="scientific">Microctonus hyperodae</name>
    <name type="common">Parasitoid wasp</name>
    <dbReference type="NCBI Taxonomy" id="165561"/>
    <lineage>
        <taxon>Eukaryota</taxon>
        <taxon>Metazoa</taxon>
        <taxon>Ecdysozoa</taxon>
        <taxon>Arthropoda</taxon>
        <taxon>Hexapoda</taxon>
        <taxon>Insecta</taxon>
        <taxon>Pterygota</taxon>
        <taxon>Neoptera</taxon>
        <taxon>Endopterygota</taxon>
        <taxon>Hymenoptera</taxon>
        <taxon>Apocrita</taxon>
        <taxon>Ichneumonoidea</taxon>
        <taxon>Braconidae</taxon>
        <taxon>Euphorinae</taxon>
        <taxon>Microctonus</taxon>
    </lineage>
</organism>
<proteinExistence type="predicted"/>
<evidence type="ECO:0000256" key="3">
    <source>
        <dbReference type="SAM" id="SignalP"/>
    </source>
</evidence>
<feature type="chain" id="PRO_5041266907" description="Peptidase M12B domain-containing protein" evidence="3">
    <location>
        <begin position="17"/>
        <end position="570"/>
    </location>
</feature>
<feature type="domain" description="Peptidase M12B" evidence="4">
    <location>
        <begin position="238"/>
        <end position="474"/>
    </location>
</feature>
<dbReference type="SUPFAM" id="SSF55486">
    <property type="entry name" value="Metalloproteases ('zincins'), catalytic domain"/>
    <property type="match status" value="1"/>
</dbReference>
<keyword evidence="1" id="KW-0645">Protease</keyword>
<keyword evidence="6" id="KW-1185">Reference proteome</keyword>
<protein>
    <recommendedName>
        <fullName evidence="4">Peptidase M12B domain-containing protein</fullName>
    </recommendedName>
</protein>
<feature type="binding site" evidence="2">
    <location>
        <position position="409"/>
    </location>
    <ligand>
        <name>Zn(2+)</name>
        <dbReference type="ChEBI" id="CHEBI:29105"/>
        <note>catalytic</note>
    </ligand>
</feature>
<feature type="signal peptide" evidence="3">
    <location>
        <begin position="1"/>
        <end position="16"/>
    </location>
</feature>
<dbReference type="InterPro" id="IPR001590">
    <property type="entry name" value="Peptidase_M12B"/>
</dbReference>
<dbReference type="EMBL" id="JAQQBR010000004">
    <property type="protein sequence ID" value="KAK0178724.1"/>
    <property type="molecule type" value="Genomic_DNA"/>
</dbReference>
<keyword evidence="1" id="KW-0482">Metalloprotease</keyword>
<reference evidence="5" key="1">
    <citation type="journal article" date="2023" name="bioRxiv">
        <title>Scaffold-level genome assemblies of two parasitoid biocontrol wasps reveal the parthenogenesis mechanism and an associated novel virus.</title>
        <authorList>
            <person name="Inwood S."/>
            <person name="Skelly J."/>
            <person name="Guhlin J."/>
            <person name="Harrop T."/>
            <person name="Goldson S."/>
            <person name="Dearden P."/>
        </authorList>
    </citation>
    <scope>NUCLEOTIDE SEQUENCE</scope>
    <source>
        <strain evidence="5">Lincoln</strain>
        <tissue evidence="5">Whole body</tissue>
    </source>
</reference>
<dbReference type="Gene3D" id="3.40.390.10">
    <property type="entry name" value="Collagenase (Catalytic Domain)"/>
    <property type="match status" value="1"/>
</dbReference>
<keyword evidence="2" id="KW-0862">Zinc</keyword>
<keyword evidence="1" id="KW-0378">Hydrolase</keyword>
<keyword evidence="3" id="KW-0732">Signal</keyword>